<dbReference type="KEGG" id="mes:Meso_4433"/>
<evidence type="ECO:0000256" key="1">
    <source>
        <dbReference type="SAM" id="MobiDB-lite"/>
    </source>
</evidence>
<keyword evidence="3" id="KW-0614">Plasmid</keyword>
<accession>Q11MH0</accession>
<name>Q11MH0_CHESB</name>
<proteinExistence type="predicted"/>
<dbReference type="AlphaFoldDB" id="Q11MH0"/>
<feature type="region of interest" description="Disordered" evidence="1">
    <location>
        <begin position="128"/>
        <end position="183"/>
    </location>
</feature>
<dbReference type="HOGENOM" id="CLU_1472700_0_0_5"/>
<keyword evidence="2" id="KW-0812">Transmembrane</keyword>
<evidence type="ECO:0000256" key="2">
    <source>
        <dbReference type="SAM" id="Phobius"/>
    </source>
</evidence>
<feature type="transmembrane region" description="Helical" evidence="2">
    <location>
        <begin position="75"/>
        <end position="92"/>
    </location>
</feature>
<reference evidence="3" key="1">
    <citation type="submission" date="2006-06" db="EMBL/GenBank/DDBJ databases">
        <title>Complete sequence of Plasmid 1 of Chelativorans sp. BNC1.</title>
        <authorList>
            <consortium name="US DOE Joint Genome Institute"/>
            <person name="Copeland A."/>
            <person name="Lucas S."/>
            <person name="Lapidus A."/>
            <person name="Barry K."/>
            <person name="Detter J.C."/>
            <person name="Glavina del Rio T."/>
            <person name="Hammon N."/>
            <person name="Israni S."/>
            <person name="Dalin E."/>
            <person name="Tice H."/>
            <person name="Pitluck S."/>
            <person name="Chertkov O."/>
            <person name="Brettin T."/>
            <person name="Bruce D."/>
            <person name="Han C."/>
            <person name="Tapia R."/>
            <person name="Gilna P."/>
            <person name="Schmutz J."/>
            <person name="Larimer F."/>
            <person name="Land M."/>
            <person name="Hauser L."/>
            <person name="Kyrpides N."/>
            <person name="Mikhailova N."/>
            <person name="Richardson P."/>
        </authorList>
    </citation>
    <scope>NUCLEOTIDE SEQUENCE</scope>
    <source>
        <strain evidence="3">BNC1</strain>
        <plasmid evidence="3">1</plasmid>
    </source>
</reference>
<feature type="transmembrane region" description="Helical" evidence="2">
    <location>
        <begin position="20"/>
        <end position="40"/>
    </location>
</feature>
<sequence>MFSPALRGVGQAGMDFLLSLTVRLLAFLLVDAFAEALELAAEAAALFQGQTMVVLAATASFLLLMAVGLRGGTPTGLALATFIALGIGLHNLDEGRDSIVRRMAELQVEDLGSSVDVLWIKLSRHDDDPAQQMSHAGPGPRTSANERRDARADYQALALPARPNAQQRHDLHVDQRDEEFDTR</sequence>
<feature type="transmembrane region" description="Helical" evidence="2">
    <location>
        <begin position="52"/>
        <end position="69"/>
    </location>
</feature>
<feature type="compositionally biased region" description="Basic and acidic residues" evidence="1">
    <location>
        <begin position="167"/>
        <end position="183"/>
    </location>
</feature>
<gene>
    <name evidence="3" type="ordered locus">Meso_4433</name>
</gene>
<keyword evidence="2" id="KW-0472">Membrane</keyword>
<organism evidence="3">
    <name type="scientific">Chelativorans sp. (strain BNC1)</name>
    <dbReference type="NCBI Taxonomy" id="266779"/>
    <lineage>
        <taxon>Bacteria</taxon>
        <taxon>Pseudomonadati</taxon>
        <taxon>Pseudomonadota</taxon>
        <taxon>Alphaproteobacteria</taxon>
        <taxon>Hyphomicrobiales</taxon>
        <taxon>Phyllobacteriaceae</taxon>
        <taxon>Chelativorans</taxon>
    </lineage>
</organism>
<keyword evidence="2" id="KW-1133">Transmembrane helix</keyword>
<dbReference type="EMBL" id="CP000389">
    <property type="protein sequence ID" value="ABG61399.1"/>
    <property type="molecule type" value="Genomic_DNA"/>
</dbReference>
<evidence type="ECO:0000313" key="3">
    <source>
        <dbReference type="EMBL" id="ABG61399.1"/>
    </source>
</evidence>
<protein>
    <submittedName>
        <fullName evidence="3">Uncharacterized protein</fullName>
    </submittedName>
</protein>
<geneLocation type="plasmid" evidence="3">
    <name>1</name>
</geneLocation>